<evidence type="ECO:0000256" key="1">
    <source>
        <dbReference type="SAM" id="MobiDB-lite"/>
    </source>
</evidence>
<dbReference type="WBParaSite" id="TTAC_0000611801-mRNA-1">
    <property type="protein sequence ID" value="TTAC_0000611801-mRNA-1"/>
    <property type="gene ID" value="TTAC_0000611801"/>
</dbReference>
<proteinExistence type="predicted"/>
<evidence type="ECO:0000313" key="4">
    <source>
        <dbReference type="WBParaSite" id="TTAC_0000611801-mRNA-1"/>
    </source>
</evidence>
<reference evidence="2 3" key="2">
    <citation type="submission" date="2018-11" db="EMBL/GenBank/DDBJ databases">
        <authorList>
            <consortium name="Pathogen Informatics"/>
        </authorList>
    </citation>
    <scope>NUCLEOTIDE SEQUENCE [LARGE SCALE GENOMIC DNA]</scope>
</reference>
<dbReference type="Proteomes" id="UP000274429">
    <property type="component" value="Unassembled WGS sequence"/>
</dbReference>
<gene>
    <name evidence="2" type="ORF">TTAC_LOCUS6103</name>
</gene>
<evidence type="ECO:0000313" key="3">
    <source>
        <dbReference type="Proteomes" id="UP000274429"/>
    </source>
</evidence>
<protein>
    <submittedName>
        <fullName evidence="4">Runt domain-containing protein</fullName>
    </submittedName>
</protein>
<keyword evidence="3" id="KW-1185">Reference proteome</keyword>
<dbReference type="OrthoDB" id="6251263at2759"/>
<accession>A0A0R3WZB1</accession>
<dbReference type="AlphaFoldDB" id="A0A0R3WZB1"/>
<name>A0A0R3WZB1_HYDTA</name>
<reference evidence="4" key="1">
    <citation type="submission" date="2017-02" db="UniProtKB">
        <authorList>
            <consortium name="WormBaseParasite"/>
        </authorList>
    </citation>
    <scope>IDENTIFICATION</scope>
</reference>
<evidence type="ECO:0000313" key="2">
    <source>
        <dbReference type="EMBL" id="VDM30251.1"/>
    </source>
</evidence>
<dbReference type="EMBL" id="UYWX01020293">
    <property type="protein sequence ID" value="VDM30251.1"/>
    <property type="molecule type" value="Genomic_DNA"/>
</dbReference>
<feature type="region of interest" description="Disordered" evidence="1">
    <location>
        <begin position="167"/>
        <end position="191"/>
    </location>
</feature>
<sequence length="227" mass="24140">MELRNPQYYTSAARSRSVGPTIIPPPVDASAYPLVTDLSKGLRSVRTNDGKIAAIVQALPPKKFILGRVASNEDICIETETPFALSIAAKGKQICISKVASADDLQRSVITNAFSSEMVNQSKPEEGIPVSLRLTFGSTPCVNSIASHSAARESSLSKTFRSVLHINMTGGGGPSTTSNLQRPLQRPPLPLTSAATLRGSLPSLPKPPNRSPSAVQTANITFFEQDI</sequence>
<organism evidence="4">
    <name type="scientific">Hydatigena taeniaeformis</name>
    <name type="common">Feline tapeworm</name>
    <name type="synonym">Taenia taeniaeformis</name>
    <dbReference type="NCBI Taxonomy" id="6205"/>
    <lineage>
        <taxon>Eukaryota</taxon>
        <taxon>Metazoa</taxon>
        <taxon>Spiralia</taxon>
        <taxon>Lophotrochozoa</taxon>
        <taxon>Platyhelminthes</taxon>
        <taxon>Cestoda</taxon>
        <taxon>Eucestoda</taxon>
        <taxon>Cyclophyllidea</taxon>
        <taxon>Taeniidae</taxon>
        <taxon>Hydatigera</taxon>
    </lineage>
</organism>